<accession>A0AAD0HL22</accession>
<dbReference type="InterPro" id="IPR019734">
    <property type="entry name" value="TPR_rpt"/>
</dbReference>
<evidence type="ECO:0000256" key="4">
    <source>
        <dbReference type="ARBA" id="ARBA00022803"/>
    </source>
</evidence>
<dbReference type="Gene3D" id="1.25.40.10">
    <property type="entry name" value="Tetratricopeptide repeat domain"/>
    <property type="match status" value="2"/>
</dbReference>
<dbReference type="Proteomes" id="UP000264960">
    <property type="component" value="Chromosome"/>
</dbReference>
<keyword evidence="3" id="KW-0677">Repeat</keyword>
<dbReference type="SMART" id="SM00028">
    <property type="entry name" value="TPR"/>
    <property type="match status" value="4"/>
</dbReference>
<organism evidence="6 7">
    <name type="scientific">Bacillus pumilus</name>
    <name type="common">Bacillus mesentericus</name>
    <dbReference type="NCBI Taxonomy" id="1408"/>
    <lineage>
        <taxon>Bacteria</taxon>
        <taxon>Bacillati</taxon>
        <taxon>Bacillota</taxon>
        <taxon>Bacilli</taxon>
        <taxon>Bacillales</taxon>
        <taxon>Bacillaceae</taxon>
        <taxon>Bacillus</taxon>
    </lineage>
</organism>
<dbReference type="RefSeq" id="WP_117729885.1">
    <property type="nucleotide sequence ID" value="NZ_CP027116.1"/>
</dbReference>
<dbReference type="GO" id="GO:0005737">
    <property type="term" value="C:cytoplasm"/>
    <property type="evidence" value="ECO:0007669"/>
    <property type="project" value="UniProtKB-SubCell"/>
</dbReference>
<dbReference type="PANTHER" id="PTHR46630">
    <property type="entry name" value="TETRATRICOPEPTIDE REPEAT PROTEIN 29"/>
    <property type="match status" value="1"/>
</dbReference>
<comment type="similarity">
    <text evidence="5">Belongs to the Rap family.</text>
</comment>
<keyword evidence="4" id="KW-0802">TPR repeat</keyword>
<evidence type="ECO:0000313" key="6">
    <source>
        <dbReference type="EMBL" id="AVM23327.1"/>
    </source>
</evidence>
<protein>
    <submittedName>
        <fullName evidence="6">Tetratricopeptide repeat protein</fullName>
    </submittedName>
</protein>
<dbReference type="SUPFAM" id="SSF48452">
    <property type="entry name" value="TPR-like"/>
    <property type="match status" value="1"/>
</dbReference>
<dbReference type="Pfam" id="PF18801">
    <property type="entry name" value="RapH_N"/>
    <property type="match status" value="1"/>
</dbReference>
<dbReference type="EMBL" id="CP027116">
    <property type="protein sequence ID" value="AVM23327.1"/>
    <property type="molecule type" value="Genomic_DNA"/>
</dbReference>
<evidence type="ECO:0000256" key="3">
    <source>
        <dbReference type="ARBA" id="ARBA00022737"/>
    </source>
</evidence>
<keyword evidence="2" id="KW-0963">Cytoplasm</keyword>
<evidence type="ECO:0000313" key="7">
    <source>
        <dbReference type="Proteomes" id="UP000264960"/>
    </source>
</evidence>
<dbReference type="InterPro" id="IPR011990">
    <property type="entry name" value="TPR-like_helical_dom_sf"/>
</dbReference>
<reference evidence="6 7" key="1">
    <citation type="submission" date="2018-02" db="EMBL/GenBank/DDBJ databases">
        <title>The complete genome of two Bacillus pumilus strains from Cuatro Cienegas, Coahuila, Mexico.</title>
        <authorList>
            <person name="Zarza E."/>
            <person name="Alcaraz L.D."/>
            <person name="Aguilar-Salinas B."/>
            <person name="Islas A."/>
            <person name="Olmedo-Alvarez G."/>
        </authorList>
    </citation>
    <scope>NUCLEOTIDE SEQUENCE [LARGE SCALE GENOMIC DNA]</scope>
    <source>
        <strain evidence="6 7">145</strain>
    </source>
</reference>
<comment type="subcellular location">
    <subcellularLocation>
        <location evidence="1">Cytoplasm</location>
    </subcellularLocation>
</comment>
<dbReference type="AlphaFoldDB" id="A0AAD0HL22"/>
<name>A0AAD0HL22_BACPU</name>
<dbReference type="InterPro" id="IPR051476">
    <property type="entry name" value="Bac_ResReg_Asp_Phosphatase"/>
</dbReference>
<proteinExistence type="inferred from homology"/>
<gene>
    <name evidence="6" type="ORF">C5695_05595</name>
</gene>
<evidence type="ECO:0000256" key="2">
    <source>
        <dbReference type="ARBA" id="ARBA00022490"/>
    </source>
</evidence>
<evidence type="ECO:0000256" key="5">
    <source>
        <dbReference type="ARBA" id="ARBA00038253"/>
    </source>
</evidence>
<evidence type="ECO:0000256" key="1">
    <source>
        <dbReference type="ARBA" id="ARBA00004496"/>
    </source>
</evidence>
<dbReference type="PANTHER" id="PTHR46630:SF1">
    <property type="entry name" value="TETRATRICOPEPTIDE REPEAT PROTEIN 29"/>
    <property type="match status" value="1"/>
</dbReference>
<sequence length="382" mass="45881">MRDLIPYDLVTTKLNHWYRAIKTENVDLAREIKQQVKSELDSMEENQDALLYFSLLEFRHSLLESHLNAKNPHDLDKTYLTLKKVERQENLTGMLEYYYYFFMGMYEFRRKELTTAISAYRKAEMMISEINDEIEQAEFYFKVSYVYYYMKQTYFSLNYANRALNIYERYDDYLVQALRCRFVIGGNLIDESKFRQALHIFIEILDIAEKNKLSHIKGMAHINAAICYEELKQYSDVCEHLDLALNYLESHNNSFVTKALFNQTHVYLKRGMFLEAKYYYIKGLKYVDEFNDEEYKLKFMILTGLYYENDHSLILEAFDSLLEKNMYADVENLALEVAEYFSSNENFKLANDYFRMSIDVRRKIREEELIDEKNSGYIYNVD</sequence>